<organism evidence="1 2">
    <name type="scientific">Nitrospira lenta</name>
    <dbReference type="NCBI Taxonomy" id="1436998"/>
    <lineage>
        <taxon>Bacteria</taxon>
        <taxon>Pseudomonadati</taxon>
        <taxon>Nitrospirota</taxon>
        <taxon>Nitrospiria</taxon>
        <taxon>Nitrospirales</taxon>
        <taxon>Nitrospiraceae</taxon>
        <taxon>Nitrospira</taxon>
    </lineage>
</organism>
<proteinExistence type="predicted"/>
<protein>
    <submittedName>
        <fullName evidence="1">Uncharacterized protein</fullName>
    </submittedName>
</protein>
<accession>A0A330LAK0</accession>
<dbReference type="Proteomes" id="UP000248168">
    <property type="component" value="Unassembled WGS sequence"/>
</dbReference>
<keyword evidence="2" id="KW-1185">Reference proteome</keyword>
<name>A0A330LAK0_9BACT</name>
<gene>
    <name evidence="1" type="ORF">NITLEN_90130</name>
</gene>
<dbReference type="EMBL" id="OUNR01000022">
    <property type="protein sequence ID" value="SPP66875.1"/>
    <property type="molecule type" value="Genomic_DNA"/>
</dbReference>
<dbReference type="AlphaFoldDB" id="A0A330LAK0"/>
<sequence length="58" mass="6352">MAYSLRRRHRTGMERHLCKSGPDEEIARGFRAGVRVAFGGDGTGYGLPSYRAGARIIA</sequence>
<dbReference type="InParanoid" id="A0A330LAK0"/>
<evidence type="ECO:0000313" key="1">
    <source>
        <dbReference type="EMBL" id="SPP66875.1"/>
    </source>
</evidence>
<reference evidence="2" key="1">
    <citation type="submission" date="2018-04" db="EMBL/GenBank/DDBJ databases">
        <authorList>
            <person name="Lucker S."/>
            <person name="Sakoula D."/>
        </authorList>
    </citation>
    <scope>NUCLEOTIDE SEQUENCE [LARGE SCALE GENOMIC DNA]</scope>
</reference>
<evidence type="ECO:0000313" key="2">
    <source>
        <dbReference type="Proteomes" id="UP000248168"/>
    </source>
</evidence>